<dbReference type="PROSITE" id="PS00615">
    <property type="entry name" value="C_TYPE_LECTIN_1"/>
    <property type="match status" value="1"/>
</dbReference>
<dbReference type="InterPro" id="IPR050111">
    <property type="entry name" value="C-type_lectin/snaclec_domain"/>
</dbReference>
<dbReference type="PROSITE" id="PS50041">
    <property type="entry name" value="C_TYPE_LECTIN_2"/>
    <property type="match status" value="1"/>
</dbReference>
<evidence type="ECO:0000256" key="2">
    <source>
        <dbReference type="SAM" id="SignalP"/>
    </source>
</evidence>
<feature type="domain" description="C-type lectin" evidence="3">
    <location>
        <begin position="34"/>
        <end position="158"/>
    </location>
</feature>
<dbReference type="FunFam" id="3.10.100.10:FF:000243">
    <property type="match status" value="1"/>
</dbReference>
<evidence type="ECO:0000313" key="5">
    <source>
        <dbReference type="Proteomes" id="UP000007110"/>
    </source>
</evidence>
<reference evidence="5" key="1">
    <citation type="submission" date="2015-02" db="EMBL/GenBank/DDBJ databases">
        <title>Genome sequencing for Strongylocentrotus purpuratus.</title>
        <authorList>
            <person name="Murali S."/>
            <person name="Liu Y."/>
            <person name="Vee V."/>
            <person name="English A."/>
            <person name="Wang M."/>
            <person name="Skinner E."/>
            <person name="Han Y."/>
            <person name="Muzny D.M."/>
            <person name="Worley K.C."/>
            <person name="Gibbs R.A."/>
        </authorList>
    </citation>
    <scope>NUCLEOTIDE SEQUENCE</scope>
</reference>
<name>A0A7M7T268_STRPU</name>
<feature type="signal peptide" evidence="2">
    <location>
        <begin position="1"/>
        <end position="21"/>
    </location>
</feature>
<dbReference type="PRINTS" id="PR01504">
    <property type="entry name" value="PNCREATITSAP"/>
</dbReference>
<dbReference type="InterPro" id="IPR016186">
    <property type="entry name" value="C-type_lectin-like/link_sf"/>
</dbReference>
<dbReference type="SUPFAM" id="SSF56436">
    <property type="entry name" value="C-type lectin-like"/>
    <property type="match status" value="1"/>
</dbReference>
<dbReference type="PANTHER" id="PTHR22803">
    <property type="entry name" value="MANNOSE, PHOSPHOLIPASE, LECTIN RECEPTOR RELATED"/>
    <property type="match status" value="1"/>
</dbReference>
<evidence type="ECO:0000259" key="3">
    <source>
        <dbReference type="PROSITE" id="PS50041"/>
    </source>
</evidence>
<dbReference type="Proteomes" id="UP000007110">
    <property type="component" value="Unassembled WGS sequence"/>
</dbReference>
<dbReference type="RefSeq" id="XP_030848442.1">
    <property type="nucleotide sequence ID" value="XM_030992582.1"/>
</dbReference>
<reference evidence="4" key="2">
    <citation type="submission" date="2021-01" db="UniProtKB">
        <authorList>
            <consortium name="EnsemblMetazoa"/>
        </authorList>
    </citation>
    <scope>IDENTIFICATION</scope>
</reference>
<dbReference type="InterPro" id="IPR018378">
    <property type="entry name" value="C-type_lectin_CS"/>
</dbReference>
<dbReference type="GO" id="GO:0038023">
    <property type="term" value="F:signaling receptor activity"/>
    <property type="evidence" value="ECO:0000318"/>
    <property type="project" value="GO_Central"/>
</dbReference>
<evidence type="ECO:0000256" key="1">
    <source>
        <dbReference type="ARBA" id="ARBA00023157"/>
    </source>
</evidence>
<dbReference type="InParanoid" id="A0A7M7T268"/>
<dbReference type="FunCoup" id="A0A7M7T268">
    <property type="interactions" value="853"/>
</dbReference>
<dbReference type="OrthoDB" id="441660at2759"/>
<dbReference type="InterPro" id="IPR016187">
    <property type="entry name" value="CTDL_fold"/>
</dbReference>
<dbReference type="InterPro" id="IPR001304">
    <property type="entry name" value="C-type_lectin-like"/>
</dbReference>
<sequence length="159" mass="17641">MKLLLTLMTLTALAIFGLTEATYQCECSDGWSLFGTNCYRFFSQKVNWQAAHDACQDLGANLVSIHGEAENAFAFALILTDDGKKPTGWSAFAWIGLHQPNEPFVWSDGSCLNYENWAPGQPDNHYLAGEDCGHLRNYGPPGSWNDLGCHTRIGYICKK</sequence>
<dbReference type="OMA" id="FSQKVNW"/>
<proteinExistence type="predicted"/>
<feature type="chain" id="PRO_5029653248" description="C-type lectin domain-containing protein" evidence="2">
    <location>
        <begin position="22"/>
        <end position="159"/>
    </location>
</feature>
<evidence type="ECO:0000313" key="4">
    <source>
        <dbReference type="EnsemblMetazoa" id="XP_030848442"/>
    </source>
</evidence>
<dbReference type="EnsemblMetazoa" id="XM_030992582">
    <property type="protein sequence ID" value="XP_030848442"/>
    <property type="gene ID" value="LOC115927105"/>
</dbReference>
<keyword evidence="5" id="KW-1185">Reference proteome</keyword>
<dbReference type="Pfam" id="PF00059">
    <property type="entry name" value="Lectin_C"/>
    <property type="match status" value="1"/>
</dbReference>
<dbReference type="SMART" id="SM00034">
    <property type="entry name" value="CLECT"/>
    <property type="match status" value="1"/>
</dbReference>
<dbReference type="KEGG" id="spu:115927105"/>
<accession>A0A7M7T268</accession>
<organism evidence="4 5">
    <name type="scientific">Strongylocentrotus purpuratus</name>
    <name type="common">Purple sea urchin</name>
    <dbReference type="NCBI Taxonomy" id="7668"/>
    <lineage>
        <taxon>Eukaryota</taxon>
        <taxon>Metazoa</taxon>
        <taxon>Echinodermata</taxon>
        <taxon>Eleutherozoa</taxon>
        <taxon>Echinozoa</taxon>
        <taxon>Echinoidea</taxon>
        <taxon>Euechinoidea</taxon>
        <taxon>Echinacea</taxon>
        <taxon>Camarodonta</taxon>
        <taxon>Echinidea</taxon>
        <taxon>Strongylocentrotidae</taxon>
        <taxon>Strongylocentrotus</taxon>
    </lineage>
</organism>
<protein>
    <recommendedName>
        <fullName evidence="3">C-type lectin domain-containing protein</fullName>
    </recommendedName>
</protein>
<dbReference type="GeneID" id="115927105"/>
<keyword evidence="1" id="KW-1015">Disulfide bond</keyword>
<dbReference type="Gene3D" id="3.10.100.10">
    <property type="entry name" value="Mannose-Binding Protein A, subunit A"/>
    <property type="match status" value="1"/>
</dbReference>
<keyword evidence="2" id="KW-0732">Signal</keyword>
<dbReference type="AlphaFoldDB" id="A0A7M7T268"/>